<gene>
    <name evidence="2" type="ORF">F946_01888</name>
</gene>
<evidence type="ECO:0000313" key="3">
    <source>
        <dbReference type="Proteomes" id="UP000018444"/>
    </source>
</evidence>
<reference evidence="2 3" key="1">
    <citation type="submission" date="2013-02" db="EMBL/GenBank/DDBJ databases">
        <title>The Genome Sequence of Acinetobacter johnsonii ANC 3681.</title>
        <authorList>
            <consortium name="The Broad Institute Genome Sequencing Platform"/>
            <consortium name="The Broad Institute Genome Sequencing Center for Infectious Disease"/>
            <person name="Cerqueira G."/>
            <person name="Feldgarden M."/>
            <person name="Courvalin P."/>
            <person name="Perichon B."/>
            <person name="Grillot-Courvalin C."/>
            <person name="Clermont D."/>
            <person name="Rocha E."/>
            <person name="Yoon E.-J."/>
            <person name="Nemec A."/>
            <person name="Walker B."/>
            <person name="Young S.K."/>
            <person name="Zeng Q."/>
            <person name="Gargeya S."/>
            <person name="Fitzgerald M."/>
            <person name="Haas B."/>
            <person name="Abouelleil A."/>
            <person name="Alvarado L."/>
            <person name="Arachchi H.M."/>
            <person name="Berlin A.M."/>
            <person name="Chapman S.B."/>
            <person name="Dewar J."/>
            <person name="Goldberg J."/>
            <person name="Griggs A."/>
            <person name="Gujja S."/>
            <person name="Hansen M."/>
            <person name="Howarth C."/>
            <person name="Imamovic A."/>
            <person name="Larimer J."/>
            <person name="McCowan C."/>
            <person name="Murphy C."/>
            <person name="Neiman D."/>
            <person name="Pearson M."/>
            <person name="Priest M."/>
            <person name="Roberts A."/>
            <person name="Saif S."/>
            <person name="Shea T."/>
            <person name="Sisk P."/>
            <person name="Sykes S."/>
            <person name="Wortman J."/>
            <person name="Nusbaum C."/>
            <person name="Birren B."/>
        </authorList>
    </citation>
    <scope>NUCLEOTIDE SEQUENCE [LARGE SCALE GENOMIC DNA]</scope>
    <source>
        <strain evidence="2 3">ANC 3681</strain>
    </source>
</reference>
<dbReference type="HOGENOM" id="CLU_935761_0_0_6"/>
<feature type="transmembrane region" description="Helical" evidence="1">
    <location>
        <begin position="271"/>
        <end position="291"/>
    </location>
</feature>
<dbReference type="GeneID" id="56339066"/>
<dbReference type="RefSeq" id="WP_004981539.1">
    <property type="nucleotide sequence ID" value="NZ_KB849705.1"/>
</dbReference>
<keyword evidence="1" id="KW-0472">Membrane</keyword>
<protein>
    <submittedName>
        <fullName evidence="2">Uncharacterized protein</fullName>
    </submittedName>
</protein>
<keyword evidence="1" id="KW-1133">Transmembrane helix</keyword>
<keyword evidence="1" id="KW-0812">Transmembrane</keyword>
<comment type="caution">
    <text evidence="2">The sequence shown here is derived from an EMBL/GenBank/DDBJ whole genome shotgun (WGS) entry which is preliminary data.</text>
</comment>
<dbReference type="AlphaFoldDB" id="N9CVV3"/>
<feature type="transmembrane region" description="Helical" evidence="1">
    <location>
        <begin position="237"/>
        <end position="259"/>
    </location>
</feature>
<evidence type="ECO:0000256" key="1">
    <source>
        <dbReference type="SAM" id="Phobius"/>
    </source>
</evidence>
<sequence length="297" mass="33306">MSSMIFACGLLISVHTQPDLILSSYYQQYYHCRLEKATSTQQKGISDNSKIPEHFSATKKLWPVFTVDQLDSESYKKMKSQGIKSGLLIPQNFMRPAIYFKVKQEVSEGAIPLLDLSSVEPQHFPGLATLATSAGLRPMGAYIQEGWNPNLKVLPSGLYVVQANPDQLPLPARRIQSGQQLFYTAYTHSPFNGTGIVLNPQLSLAESDIAYPDLGISWNFLNLHFNSQQDRIHTNPIGYVLLSAGLVILPFHLVLSTHYPGLLSFWGTSTSWVSVFVIIILMLILLSTMLWRRFKKS</sequence>
<evidence type="ECO:0000313" key="2">
    <source>
        <dbReference type="EMBL" id="ENV72413.1"/>
    </source>
</evidence>
<proteinExistence type="predicted"/>
<dbReference type="EMBL" id="APPZ01000007">
    <property type="protein sequence ID" value="ENV72413.1"/>
    <property type="molecule type" value="Genomic_DNA"/>
</dbReference>
<name>N9CVV3_ACIJO</name>
<dbReference type="PATRIC" id="fig|1217662.4.peg.1829"/>
<dbReference type="Proteomes" id="UP000018444">
    <property type="component" value="Unassembled WGS sequence"/>
</dbReference>
<accession>N9CVV3</accession>
<organism evidence="2 3">
    <name type="scientific">Acinetobacter johnsonii ANC 3681</name>
    <dbReference type="NCBI Taxonomy" id="1217662"/>
    <lineage>
        <taxon>Bacteria</taxon>
        <taxon>Pseudomonadati</taxon>
        <taxon>Pseudomonadota</taxon>
        <taxon>Gammaproteobacteria</taxon>
        <taxon>Moraxellales</taxon>
        <taxon>Moraxellaceae</taxon>
        <taxon>Acinetobacter</taxon>
    </lineage>
</organism>